<evidence type="ECO:0000313" key="8">
    <source>
        <dbReference type="EMBL" id="PQV65214.1"/>
    </source>
</evidence>
<keyword evidence="5 6" id="KW-0472">Membrane</keyword>
<evidence type="ECO:0000313" key="9">
    <source>
        <dbReference type="Proteomes" id="UP000237684"/>
    </source>
</evidence>
<sequence>MKLWSFTFGRFASVGSFCFFLNLALLYMGVEIFRVHYLVVSALSLLAVTGVGFIFNRRWTFNTTGKNFWLELCRYYSVNLSSFLLSLVFVTFLVSVLKFHYLTANISVGVGLMLLNFYFHKKWSFNLKSNLHEKNRR</sequence>
<name>A0A2S8SWR2_9BACT</name>
<evidence type="ECO:0000256" key="4">
    <source>
        <dbReference type="ARBA" id="ARBA00022989"/>
    </source>
</evidence>
<reference evidence="8 9" key="1">
    <citation type="journal article" date="2018" name="Syst. Appl. Microbiol.">
        <title>Abditibacterium utsteinense sp. nov., the first cultivated member of candidate phylum FBP, isolated from ice-free Antarctic soil samples.</title>
        <authorList>
            <person name="Tahon G."/>
            <person name="Tytgat B."/>
            <person name="Lebbe L."/>
            <person name="Carlier A."/>
            <person name="Willems A."/>
        </authorList>
    </citation>
    <scope>NUCLEOTIDE SEQUENCE [LARGE SCALE GENOMIC DNA]</scope>
    <source>
        <strain evidence="8 9">LMG 29911</strain>
    </source>
</reference>
<evidence type="ECO:0000256" key="1">
    <source>
        <dbReference type="ARBA" id="ARBA00004141"/>
    </source>
</evidence>
<feature type="transmembrane region" description="Helical" evidence="6">
    <location>
        <begin position="7"/>
        <end position="29"/>
    </location>
</feature>
<dbReference type="AlphaFoldDB" id="A0A2S8SWR2"/>
<evidence type="ECO:0000256" key="6">
    <source>
        <dbReference type="SAM" id="Phobius"/>
    </source>
</evidence>
<dbReference type="PANTHER" id="PTHR38459">
    <property type="entry name" value="PROPHAGE BACTOPRENOL-LINKED GLUCOSE TRANSLOCASE HOMOLOG"/>
    <property type="match status" value="1"/>
</dbReference>
<dbReference type="GO" id="GO:0005886">
    <property type="term" value="C:plasma membrane"/>
    <property type="evidence" value="ECO:0007669"/>
    <property type="project" value="TreeGrafter"/>
</dbReference>
<evidence type="ECO:0000259" key="7">
    <source>
        <dbReference type="Pfam" id="PF04138"/>
    </source>
</evidence>
<dbReference type="GO" id="GO:0000271">
    <property type="term" value="P:polysaccharide biosynthetic process"/>
    <property type="evidence" value="ECO:0007669"/>
    <property type="project" value="InterPro"/>
</dbReference>
<dbReference type="InParanoid" id="A0A2S8SWR2"/>
<keyword evidence="3 6" id="KW-0812">Transmembrane</keyword>
<dbReference type="EMBL" id="NIGF01000002">
    <property type="protein sequence ID" value="PQV65214.1"/>
    <property type="molecule type" value="Genomic_DNA"/>
</dbReference>
<keyword evidence="9" id="KW-1185">Reference proteome</keyword>
<feature type="transmembrane region" description="Helical" evidence="6">
    <location>
        <begin position="35"/>
        <end position="55"/>
    </location>
</feature>
<comment type="subcellular location">
    <subcellularLocation>
        <location evidence="1">Membrane</location>
        <topology evidence="1">Multi-pass membrane protein</topology>
    </subcellularLocation>
</comment>
<gene>
    <name evidence="8" type="ORF">B1R32_102223</name>
</gene>
<dbReference type="InterPro" id="IPR051401">
    <property type="entry name" value="GtrA_CellWall_Glycosyl"/>
</dbReference>
<dbReference type="InterPro" id="IPR007267">
    <property type="entry name" value="GtrA_DPMS_TM"/>
</dbReference>
<comment type="similarity">
    <text evidence="2">Belongs to the GtrA family.</text>
</comment>
<organism evidence="8 9">
    <name type="scientific">Abditibacterium utsteinense</name>
    <dbReference type="NCBI Taxonomy" id="1960156"/>
    <lineage>
        <taxon>Bacteria</taxon>
        <taxon>Pseudomonadati</taxon>
        <taxon>Abditibacteriota</taxon>
        <taxon>Abditibacteriia</taxon>
        <taxon>Abditibacteriales</taxon>
        <taxon>Abditibacteriaceae</taxon>
        <taxon>Abditibacterium</taxon>
    </lineage>
</organism>
<accession>A0A2S8SWR2</accession>
<evidence type="ECO:0000256" key="2">
    <source>
        <dbReference type="ARBA" id="ARBA00009399"/>
    </source>
</evidence>
<keyword evidence="4 6" id="KW-1133">Transmembrane helix</keyword>
<feature type="transmembrane region" description="Helical" evidence="6">
    <location>
        <begin position="76"/>
        <end position="95"/>
    </location>
</feature>
<feature type="domain" description="GtrA/DPMS transmembrane" evidence="7">
    <location>
        <begin position="10"/>
        <end position="125"/>
    </location>
</feature>
<protein>
    <submittedName>
        <fullName evidence="8">Flippase GtrA (Transmembrane translocase of bactoprenol-linked glucose)</fullName>
    </submittedName>
</protein>
<evidence type="ECO:0000256" key="3">
    <source>
        <dbReference type="ARBA" id="ARBA00022692"/>
    </source>
</evidence>
<proteinExistence type="inferred from homology"/>
<evidence type="ECO:0000256" key="5">
    <source>
        <dbReference type="ARBA" id="ARBA00023136"/>
    </source>
</evidence>
<dbReference type="Pfam" id="PF04138">
    <property type="entry name" value="GtrA_DPMS_TM"/>
    <property type="match status" value="1"/>
</dbReference>
<dbReference type="PANTHER" id="PTHR38459:SF1">
    <property type="entry name" value="PROPHAGE BACTOPRENOL-LINKED GLUCOSE TRANSLOCASE HOMOLOG"/>
    <property type="match status" value="1"/>
</dbReference>
<feature type="transmembrane region" description="Helical" evidence="6">
    <location>
        <begin position="101"/>
        <end position="119"/>
    </location>
</feature>
<comment type="caution">
    <text evidence="8">The sequence shown here is derived from an EMBL/GenBank/DDBJ whole genome shotgun (WGS) entry which is preliminary data.</text>
</comment>
<dbReference type="Proteomes" id="UP000237684">
    <property type="component" value="Unassembled WGS sequence"/>
</dbReference>